<accession>A0ABT8KQW6</accession>
<evidence type="ECO:0000313" key="2">
    <source>
        <dbReference type="Proteomes" id="UP001172082"/>
    </source>
</evidence>
<proteinExistence type="predicted"/>
<reference evidence="1" key="1">
    <citation type="submission" date="2023-06" db="EMBL/GenBank/DDBJ databases">
        <title>Genomic of Parafulvivirga corallium.</title>
        <authorList>
            <person name="Wang G."/>
        </authorList>
    </citation>
    <scope>NUCLEOTIDE SEQUENCE</scope>
    <source>
        <strain evidence="1">BMA10</strain>
    </source>
</reference>
<protein>
    <submittedName>
        <fullName evidence="1">Four helix bundle protein</fullName>
    </submittedName>
</protein>
<sequence>MGKIERFEDLECWKSARELVKTIFVLSDTGKLNQDFETSRQLRRASLSIMNNIAEGFGRLSNKDFRRFLDIAVGSAFEVKSIIYVLEDLKYISNEEIQELHNKVNKTINQTIGLIRYLNKQIK</sequence>
<dbReference type="Proteomes" id="UP001172082">
    <property type="component" value="Unassembled WGS sequence"/>
</dbReference>
<dbReference type="EMBL" id="JAUJEA010000006">
    <property type="protein sequence ID" value="MDN5203157.1"/>
    <property type="molecule type" value="Genomic_DNA"/>
</dbReference>
<evidence type="ECO:0000313" key="1">
    <source>
        <dbReference type="EMBL" id="MDN5203157.1"/>
    </source>
</evidence>
<dbReference type="PANTHER" id="PTHR38471">
    <property type="entry name" value="FOUR HELIX BUNDLE PROTEIN"/>
    <property type="match status" value="1"/>
</dbReference>
<gene>
    <name evidence="1" type="ORF">QQ008_17340</name>
</gene>
<dbReference type="SUPFAM" id="SSF158446">
    <property type="entry name" value="IVS-encoded protein-like"/>
    <property type="match status" value="1"/>
</dbReference>
<organism evidence="1 2">
    <name type="scientific">Splendidivirga corallicola</name>
    <dbReference type="NCBI Taxonomy" id="3051826"/>
    <lineage>
        <taxon>Bacteria</taxon>
        <taxon>Pseudomonadati</taxon>
        <taxon>Bacteroidota</taxon>
        <taxon>Cytophagia</taxon>
        <taxon>Cytophagales</taxon>
        <taxon>Splendidivirgaceae</taxon>
        <taxon>Splendidivirga</taxon>
    </lineage>
</organism>
<keyword evidence="2" id="KW-1185">Reference proteome</keyword>
<dbReference type="InterPro" id="IPR012657">
    <property type="entry name" value="23S_rRNA-intervening_sequence"/>
</dbReference>
<dbReference type="RefSeq" id="WP_346753179.1">
    <property type="nucleotide sequence ID" value="NZ_JAUJEA010000006.1"/>
</dbReference>
<dbReference type="Pfam" id="PF05635">
    <property type="entry name" value="23S_rRNA_IVP"/>
    <property type="match status" value="1"/>
</dbReference>
<dbReference type="CDD" id="cd16377">
    <property type="entry name" value="23S_rRNA_IVP_like"/>
    <property type="match status" value="1"/>
</dbReference>
<dbReference type="PANTHER" id="PTHR38471:SF2">
    <property type="entry name" value="FOUR HELIX BUNDLE PROTEIN"/>
    <property type="match status" value="1"/>
</dbReference>
<comment type="caution">
    <text evidence="1">The sequence shown here is derived from an EMBL/GenBank/DDBJ whole genome shotgun (WGS) entry which is preliminary data.</text>
</comment>
<dbReference type="NCBIfam" id="TIGR02436">
    <property type="entry name" value="four helix bundle protein"/>
    <property type="match status" value="1"/>
</dbReference>
<dbReference type="InterPro" id="IPR036583">
    <property type="entry name" value="23S_rRNA_IVS_sf"/>
</dbReference>
<dbReference type="Gene3D" id="1.20.1440.60">
    <property type="entry name" value="23S rRNA-intervening sequence"/>
    <property type="match status" value="1"/>
</dbReference>
<name>A0ABT8KQW6_9BACT</name>